<comment type="caution">
    <text evidence="7">The sequence shown here is derived from an EMBL/GenBank/DDBJ whole genome shotgun (WGS) entry which is preliminary data.</text>
</comment>
<evidence type="ECO:0000256" key="2">
    <source>
        <dbReference type="ARBA" id="ARBA00022475"/>
    </source>
</evidence>
<evidence type="ECO:0000256" key="4">
    <source>
        <dbReference type="ARBA" id="ARBA00022989"/>
    </source>
</evidence>
<organism evidence="7 8">
    <name type="scientific">Ottowia thiooxydans</name>
    <dbReference type="NCBI Taxonomy" id="219182"/>
    <lineage>
        <taxon>Bacteria</taxon>
        <taxon>Pseudomonadati</taxon>
        <taxon>Pseudomonadota</taxon>
        <taxon>Betaproteobacteria</taxon>
        <taxon>Burkholderiales</taxon>
        <taxon>Comamonadaceae</taxon>
        <taxon>Ottowia</taxon>
    </lineage>
</organism>
<feature type="transmembrane region" description="Helical" evidence="6">
    <location>
        <begin position="100"/>
        <end position="121"/>
    </location>
</feature>
<reference evidence="7 8" key="1">
    <citation type="submission" date="2024-06" db="EMBL/GenBank/DDBJ databases">
        <title>Sorghum-associated microbial communities from plants grown in Nebraska, USA.</title>
        <authorList>
            <person name="Schachtman D."/>
        </authorList>
    </citation>
    <scope>NUCLEOTIDE SEQUENCE [LARGE SCALE GENOMIC DNA]</scope>
    <source>
        <strain evidence="7 8">2709</strain>
    </source>
</reference>
<keyword evidence="2" id="KW-1003">Cell membrane</keyword>
<evidence type="ECO:0000256" key="6">
    <source>
        <dbReference type="SAM" id="Phobius"/>
    </source>
</evidence>
<proteinExistence type="predicted"/>
<feature type="transmembrane region" description="Helical" evidence="6">
    <location>
        <begin position="262"/>
        <end position="286"/>
    </location>
</feature>
<dbReference type="InterPro" id="IPR043428">
    <property type="entry name" value="LivM-like"/>
</dbReference>
<protein>
    <submittedName>
        <fullName evidence="7">Branched-chain amino acid transport system permease protein</fullName>
    </submittedName>
</protein>
<evidence type="ECO:0000256" key="5">
    <source>
        <dbReference type="ARBA" id="ARBA00023136"/>
    </source>
</evidence>
<evidence type="ECO:0000256" key="1">
    <source>
        <dbReference type="ARBA" id="ARBA00004651"/>
    </source>
</evidence>
<evidence type="ECO:0000313" key="8">
    <source>
        <dbReference type="Proteomes" id="UP001549320"/>
    </source>
</evidence>
<evidence type="ECO:0000256" key="3">
    <source>
        <dbReference type="ARBA" id="ARBA00022692"/>
    </source>
</evidence>
<keyword evidence="4 6" id="KW-1133">Transmembrane helix</keyword>
<evidence type="ECO:0000313" key="7">
    <source>
        <dbReference type="EMBL" id="MET4578095.1"/>
    </source>
</evidence>
<feature type="transmembrane region" description="Helical" evidence="6">
    <location>
        <begin position="26"/>
        <end position="48"/>
    </location>
</feature>
<feature type="transmembrane region" description="Helical" evidence="6">
    <location>
        <begin position="128"/>
        <end position="148"/>
    </location>
</feature>
<keyword evidence="3 6" id="KW-0812">Transmembrane</keyword>
<keyword evidence="8" id="KW-1185">Reference proteome</keyword>
<sequence length="328" mass="35414">MKSASMSNGIAVPAISLPRVQEHKQYVLYTSLFLAAIALLSVFVYPLFLMKILCFAMFAVSFNLLFGYGGLMSFGHAAFWGMASYVSAYTAKAMGGYPEIAILLGTLAGSALGLVIGALAVRRRGISFAMITLALAQLVYFFCAQAKFTGGEDGIQSVPRGNLLGFIPLADDRVLFWFVFVLFALTLLVSYRVVHSPFGQILKSIRDNEPRAASLGFETTRYKLALFVISAGIASLAGATKAIVFQYATLTDVHWTMSGEPVLMTLIGGLGTIFGPVVGAAFVVALMKYLAGFGSWVMVIQGLIFIASVVLFRQGIVGFIQRWTGRRL</sequence>
<feature type="transmembrane region" description="Helical" evidence="6">
    <location>
        <begin position="55"/>
        <end position="80"/>
    </location>
</feature>
<comment type="subcellular location">
    <subcellularLocation>
        <location evidence="1">Cell membrane</location>
        <topology evidence="1">Multi-pass membrane protein</topology>
    </subcellularLocation>
</comment>
<feature type="transmembrane region" description="Helical" evidence="6">
    <location>
        <begin position="293"/>
        <end position="312"/>
    </location>
</feature>
<accession>A0ABV2QAR3</accession>
<dbReference type="PANTHER" id="PTHR30482:SF17">
    <property type="entry name" value="ABC TRANSPORTER ATP-BINDING PROTEIN"/>
    <property type="match status" value="1"/>
</dbReference>
<dbReference type="InterPro" id="IPR001851">
    <property type="entry name" value="ABC_transp_permease"/>
</dbReference>
<dbReference type="Pfam" id="PF02653">
    <property type="entry name" value="BPD_transp_2"/>
    <property type="match status" value="1"/>
</dbReference>
<keyword evidence="5 6" id="KW-0472">Membrane</keyword>
<name>A0ABV2QAR3_9BURK</name>
<feature type="transmembrane region" description="Helical" evidence="6">
    <location>
        <begin position="224"/>
        <end position="250"/>
    </location>
</feature>
<dbReference type="CDD" id="cd06581">
    <property type="entry name" value="TM_PBP1_LivM_like"/>
    <property type="match status" value="1"/>
</dbReference>
<dbReference type="RefSeq" id="WP_354445052.1">
    <property type="nucleotide sequence ID" value="NZ_JBEPSH010000006.1"/>
</dbReference>
<dbReference type="PANTHER" id="PTHR30482">
    <property type="entry name" value="HIGH-AFFINITY BRANCHED-CHAIN AMINO ACID TRANSPORT SYSTEM PERMEASE"/>
    <property type="match status" value="1"/>
</dbReference>
<gene>
    <name evidence="7" type="ORF">ABIE13_003211</name>
</gene>
<dbReference type="Proteomes" id="UP001549320">
    <property type="component" value="Unassembled WGS sequence"/>
</dbReference>
<dbReference type="EMBL" id="JBEPSH010000006">
    <property type="protein sequence ID" value="MET4578095.1"/>
    <property type="molecule type" value="Genomic_DNA"/>
</dbReference>
<feature type="transmembrane region" description="Helical" evidence="6">
    <location>
        <begin position="174"/>
        <end position="194"/>
    </location>
</feature>